<sequence length="477" mass="51513">MVESGRSEVTPLLRKSVSFTLPTKHQRGGRNNDPKPISGRPSAVSQPSSERPLLRRGSTSTLSSKQDTQYNYGGQSTYGQTLFNCIAILLGIGMLSEPLAFAYAGWIGGTVLIVFYGFITCYTAKILARIILGDPRLRSYADIGQKAFGPKSTILTSALFCLELFAVSVVLVTLSADSLHSIFPQYHVNTYKLWSLVVLIPTVFLPLSILSYTSILGILSTLLIIAVIFIDGLSKPEAPGSLWSPAETSFRMGDWTEIGVAFGLLMAGFSGHAVLPSLARDMIDPSQFDHMVNWAFIIATFIYAVIGYAGYLMFGRSVSDEISKDLLATPGYNPLLNKIALWMLVISPLTKFALSTRPLNVILELMLGLEARSPAAEQGKMGVKDVALTRQQTLKRGLIAVERAVLPLLSVAVSILVPEFSSLMAFLGSFSAFVICVIGPISAKVALSGRCSLFDASMLLIASVMAVWGTVAAFWTA</sequence>
<organism evidence="1 2">
    <name type="scientific">Leucogyrophana mollusca</name>
    <dbReference type="NCBI Taxonomy" id="85980"/>
    <lineage>
        <taxon>Eukaryota</taxon>
        <taxon>Fungi</taxon>
        <taxon>Dikarya</taxon>
        <taxon>Basidiomycota</taxon>
        <taxon>Agaricomycotina</taxon>
        <taxon>Agaricomycetes</taxon>
        <taxon>Agaricomycetidae</taxon>
        <taxon>Boletales</taxon>
        <taxon>Boletales incertae sedis</taxon>
        <taxon>Leucogyrophana</taxon>
    </lineage>
</organism>
<keyword evidence="2" id="KW-1185">Reference proteome</keyword>
<accession>A0ACB8BI04</accession>
<name>A0ACB8BI04_9AGAM</name>
<gene>
    <name evidence="1" type="ORF">BV22DRAFT_1012389</name>
</gene>
<comment type="caution">
    <text evidence="1">The sequence shown here is derived from an EMBL/GenBank/DDBJ whole genome shotgun (WGS) entry which is preliminary data.</text>
</comment>
<dbReference type="EMBL" id="MU266414">
    <property type="protein sequence ID" value="KAH7924856.1"/>
    <property type="molecule type" value="Genomic_DNA"/>
</dbReference>
<reference evidence="1" key="1">
    <citation type="journal article" date="2021" name="New Phytol.">
        <title>Evolutionary innovations through gain and loss of genes in the ectomycorrhizal Boletales.</title>
        <authorList>
            <person name="Wu G."/>
            <person name="Miyauchi S."/>
            <person name="Morin E."/>
            <person name="Kuo A."/>
            <person name="Drula E."/>
            <person name="Varga T."/>
            <person name="Kohler A."/>
            <person name="Feng B."/>
            <person name="Cao Y."/>
            <person name="Lipzen A."/>
            <person name="Daum C."/>
            <person name="Hundley H."/>
            <person name="Pangilinan J."/>
            <person name="Johnson J."/>
            <person name="Barry K."/>
            <person name="LaButti K."/>
            <person name="Ng V."/>
            <person name="Ahrendt S."/>
            <person name="Min B."/>
            <person name="Choi I.G."/>
            <person name="Park H."/>
            <person name="Plett J.M."/>
            <person name="Magnuson J."/>
            <person name="Spatafora J.W."/>
            <person name="Nagy L.G."/>
            <person name="Henrissat B."/>
            <person name="Grigoriev I.V."/>
            <person name="Yang Z.L."/>
            <person name="Xu J."/>
            <person name="Martin F.M."/>
        </authorList>
    </citation>
    <scope>NUCLEOTIDE SEQUENCE</scope>
    <source>
        <strain evidence="1">KUC20120723A-06</strain>
    </source>
</reference>
<proteinExistence type="predicted"/>
<protein>
    <submittedName>
        <fullName evidence="1">Uncharacterized protein</fullName>
    </submittedName>
</protein>
<evidence type="ECO:0000313" key="1">
    <source>
        <dbReference type="EMBL" id="KAH7924856.1"/>
    </source>
</evidence>
<evidence type="ECO:0000313" key="2">
    <source>
        <dbReference type="Proteomes" id="UP000790709"/>
    </source>
</evidence>
<dbReference type="Proteomes" id="UP000790709">
    <property type="component" value="Unassembled WGS sequence"/>
</dbReference>